<organism evidence="3">
    <name type="scientific">Soboliphyme baturini</name>
    <dbReference type="NCBI Taxonomy" id="241478"/>
    <lineage>
        <taxon>Eukaryota</taxon>
        <taxon>Metazoa</taxon>
        <taxon>Ecdysozoa</taxon>
        <taxon>Nematoda</taxon>
        <taxon>Enoplea</taxon>
        <taxon>Dorylaimia</taxon>
        <taxon>Dioctophymatida</taxon>
        <taxon>Dioctophymatoidea</taxon>
        <taxon>Soboliphymatidae</taxon>
        <taxon>Soboliphyme</taxon>
    </lineage>
</organism>
<evidence type="ECO:0000313" key="1">
    <source>
        <dbReference type="EMBL" id="VDO87253.1"/>
    </source>
</evidence>
<dbReference type="GO" id="GO:0006614">
    <property type="term" value="P:SRP-dependent cotranslational protein targeting to membrane"/>
    <property type="evidence" value="ECO:0007669"/>
    <property type="project" value="InterPro"/>
</dbReference>
<dbReference type="PANTHER" id="PTHR14094:SF9">
    <property type="entry name" value="SIGNAL RECOGNITION PARTICLE SUBUNIT SRP72"/>
    <property type="match status" value="1"/>
</dbReference>
<gene>
    <name evidence="1" type="ORF">SBAD_LOCUS692</name>
</gene>
<dbReference type="PANTHER" id="PTHR14094">
    <property type="entry name" value="SIGNAL RECOGNITION PARTICLE 72"/>
    <property type="match status" value="1"/>
</dbReference>
<dbReference type="GO" id="GO:0043022">
    <property type="term" value="F:ribosome binding"/>
    <property type="evidence" value="ECO:0007669"/>
    <property type="project" value="TreeGrafter"/>
</dbReference>
<dbReference type="GO" id="GO:0005786">
    <property type="term" value="C:signal recognition particle, endoplasmic reticulum targeting"/>
    <property type="evidence" value="ECO:0007669"/>
    <property type="project" value="TreeGrafter"/>
</dbReference>
<proteinExistence type="predicted"/>
<dbReference type="OrthoDB" id="5421607at2759"/>
<dbReference type="InterPro" id="IPR011990">
    <property type="entry name" value="TPR-like_helical_dom_sf"/>
</dbReference>
<evidence type="ECO:0000313" key="2">
    <source>
        <dbReference type="Proteomes" id="UP000270296"/>
    </source>
</evidence>
<keyword evidence="2" id="KW-1185">Reference proteome</keyword>
<dbReference type="Gene3D" id="1.25.40.10">
    <property type="entry name" value="Tetratricopeptide repeat domain"/>
    <property type="match status" value="1"/>
</dbReference>
<dbReference type="SUPFAM" id="SSF48452">
    <property type="entry name" value="TPR-like"/>
    <property type="match status" value="1"/>
</dbReference>
<evidence type="ECO:0000313" key="3">
    <source>
        <dbReference type="WBParaSite" id="SBAD_0000071401-mRNA-1"/>
    </source>
</evidence>
<dbReference type="InterPro" id="IPR026270">
    <property type="entry name" value="SRP72"/>
</dbReference>
<protein>
    <submittedName>
        <fullName evidence="3">TPR_REGION domain-containing protein</fullName>
    </submittedName>
</protein>
<name>A0A183IAP7_9BILA</name>
<dbReference type="EMBL" id="UZAM01003037">
    <property type="protein sequence ID" value="VDO87253.1"/>
    <property type="molecule type" value="Genomic_DNA"/>
</dbReference>
<reference evidence="1 2" key="2">
    <citation type="submission" date="2018-11" db="EMBL/GenBank/DDBJ databases">
        <authorList>
            <consortium name="Pathogen Informatics"/>
        </authorList>
    </citation>
    <scope>NUCLEOTIDE SEQUENCE [LARGE SCALE GENOMIC DNA]</scope>
</reference>
<sequence>MKVNRKIDKACEGLVALGGDFVYSPGVLSLMTALYLSVDNISAASVTLSKAVNRLMNDKSNEEVLTTLLEECATLYSRLGDQETALQYLESLKNIKPNDKSILARLMNAYMLIDEQKALK</sequence>
<accession>A0A183IAP7</accession>
<dbReference type="AlphaFoldDB" id="A0A183IAP7"/>
<dbReference type="Proteomes" id="UP000270296">
    <property type="component" value="Unassembled WGS sequence"/>
</dbReference>
<dbReference type="WBParaSite" id="SBAD_0000071401-mRNA-1">
    <property type="protein sequence ID" value="SBAD_0000071401-mRNA-1"/>
    <property type="gene ID" value="SBAD_0000071401"/>
</dbReference>
<dbReference type="GO" id="GO:0008312">
    <property type="term" value="F:7S RNA binding"/>
    <property type="evidence" value="ECO:0007669"/>
    <property type="project" value="TreeGrafter"/>
</dbReference>
<reference evidence="3" key="1">
    <citation type="submission" date="2016-06" db="UniProtKB">
        <authorList>
            <consortium name="WormBaseParasite"/>
        </authorList>
    </citation>
    <scope>IDENTIFICATION</scope>
</reference>